<sequence>MQKICQHMYLHSYTPFTAPKNSRLLGQSDRRVVGTTGVLNTNLVIDRCERVPDKRIARLRLNRCGSVPALTAFVA</sequence>
<dbReference type="Proteomes" id="UP000050761">
    <property type="component" value="Unassembled WGS sequence"/>
</dbReference>
<accession>A0A3P7U9X6</accession>
<reference evidence="3" key="2">
    <citation type="submission" date="2019-09" db="UniProtKB">
        <authorList>
            <consortium name="WormBaseParasite"/>
        </authorList>
    </citation>
    <scope>IDENTIFICATION</scope>
</reference>
<proteinExistence type="predicted"/>
<evidence type="ECO:0000313" key="1">
    <source>
        <dbReference type="EMBL" id="VDO19167.1"/>
    </source>
</evidence>
<evidence type="ECO:0000313" key="3">
    <source>
        <dbReference type="WBParaSite" id="HPBE_0000078401-mRNA-1"/>
    </source>
</evidence>
<protein>
    <submittedName>
        <fullName evidence="3">Transposase</fullName>
    </submittedName>
</protein>
<accession>A0A183F3P2</accession>
<organism evidence="2 3">
    <name type="scientific">Heligmosomoides polygyrus</name>
    <name type="common">Parasitic roundworm</name>
    <dbReference type="NCBI Taxonomy" id="6339"/>
    <lineage>
        <taxon>Eukaryota</taxon>
        <taxon>Metazoa</taxon>
        <taxon>Ecdysozoa</taxon>
        <taxon>Nematoda</taxon>
        <taxon>Chromadorea</taxon>
        <taxon>Rhabditida</taxon>
        <taxon>Rhabditina</taxon>
        <taxon>Rhabditomorpha</taxon>
        <taxon>Strongyloidea</taxon>
        <taxon>Heligmosomidae</taxon>
        <taxon>Heligmosomoides</taxon>
    </lineage>
</organism>
<dbReference type="EMBL" id="UZAH01000674">
    <property type="protein sequence ID" value="VDO19167.1"/>
    <property type="molecule type" value="Genomic_DNA"/>
</dbReference>
<keyword evidence="2" id="KW-1185">Reference proteome</keyword>
<gene>
    <name evidence="1" type="ORF">HPBE_LOCUS785</name>
</gene>
<dbReference type="AlphaFoldDB" id="A0A183F3P2"/>
<reference evidence="1 2" key="1">
    <citation type="submission" date="2018-11" db="EMBL/GenBank/DDBJ databases">
        <authorList>
            <consortium name="Pathogen Informatics"/>
        </authorList>
    </citation>
    <scope>NUCLEOTIDE SEQUENCE [LARGE SCALE GENOMIC DNA]</scope>
</reference>
<dbReference type="WBParaSite" id="HPBE_0000078401-mRNA-1">
    <property type="protein sequence ID" value="HPBE_0000078401-mRNA-1"/>
    <property type="gene ID" value="HPBE_0000078401"/>
</dbReference>
<evidence type="ECO:0000313" key="2">
    <source>
        <dbReference type="Proteomes" id="UP000050761"/>
    </source>
</evidence>
<name>A0A183F3P2_HELPZ</name>